<dbReference type="SUPFAM" id="SSF103473">
    <property type="entry name" value="MFS general substrate transporter"/>
    <property type="match status" value="1"/>
</dbReference>
<feature type="transmembrane region" description="Helical" evidence="6">
    <location>
        <begin position="67"/>
        <end position="86"/>
    </location>
</feature>
<dbReference type="Proteomes" id="UP000190774">
    <property type="component" value="Unassembled WGS sequence"/>
</dbReference>
<dbReference type="InterPro" id="IPR000109">
    <property type="entry name" value="POT_fam"/>
</dbReference>
<sequence length="446" mass="49645">MAYRTAPLATSMMPPGIPYIISNEAAERFSFYGMRAVLYLFMTTALVNHEGAPDLMSEAQAKEWTHAFIAGVYFTPLLGALIADLWLGKYRTIISLSLFYCLGHLVLALDHTRTGLMLGLSLIALGAGGIKPCVSAHVGDQFGQSNSHLLPRIFNWFYLSINLGAVVSQLLTPWLLDSVGPHWAFGVPGILMFLATLLFWMGRNQFAHIPAEPRQFLHELLQPTFLRSLAGLIPLYILIAAFWCIFDQAASAWVAQAQQMDRHVFGWELNPAQLQAVNPFFILILIPFFTLTVYPRIQRLTAVTPLRRIGMGFLFTLATVGVSIWIEKQIAAGHQPSIGWQVLAYLFITSAEILISITALEFSYTQSPPRLKSFVMSLELLSVALGNFFTSRVNAYIESAGAATNLSGANYYLFFFKVTAVTTVLFFIVARFYRGQTYLQQEKAAA</sequence>
<dbReference type="Pfam" id="PF00854">
    <property type="entry name" value="PTR2"/>
    <property type="match status" value="2"/>
</dbReference>
<feature type="transmembrane region" description="Helical" evidence="6">
    <location>
        <begin position="182"/>
        <end position="200"/>
    </location>
</feature>
<organism evidence="7 8">
    <name type="scientific">Prosthecobacter debontii</name>
    <dbReference type="NCBI Taxonomy" id="48467"/>
    <lineage>
        <taxon>Bacteria</taxon>
        <taxon>Pseudomonadati</taxon>
        <taxon>Verrucomicrobiota</taxon>
        <taxon>Verrucomicrobiia</taxon>
        <taxon>Verrucomicrobiales</taxon>
        <taxon>Verrucomicrobiaceae</taxon>
        <taxon>Prosthecobacter</taxon>
    </lineage>
</organism>
<evidence type="ECO:0000256" key="3">
    <source>
        <dbReference type="ARBA" id="ARBA00022692"/>
    </source>
</evidence>
<dbReference type="GO" id="GO:0022857">
    <property type="term" value="F:transmembrane transporter activity"/>
    <property type="evidence" value="ECO:0007669"/>
    <property type="project" value="InterPro"/>
</dbReference>
<evidence type="ECO:0000256" key="1">
    <source>
        <dbReference type="ARBA" id="ARBA00004141"/>
    </source>
</evidence>
<comment type="similarity">
    <text evidence="2">Belongs to the major facilitator superfamily. Proton-dependent oligopeptide transporter (POT/PTR) (TC 2.A.17) family.</text>
</comment>
<evidence type="ECO:0000256" key="4">
    <source>
        <dbReference type="ARBA" id="ARBA00022989"/>
    </source>
</evidence>
<feature type="transmembrane region" description="Helical" evidence="6">
    <location>
        <begin position="115"/>
        <end position="134"/>
    </location>
</feature>
<name>A0A1T4X4A8_9BACT</name>
<proteinExistence type="inferred from homology"/>
<protein>
    <submittedName>
        <fullName evidence="7">Proton-dependent oligopeptide transporter, POT family</fullName>
    </submittedName>
</protein>
<feature type="transmembrane region" description="Helical" evidence="6">
    <location>
        <begin position="411"/>
        <end position="433"/>
    </location>
</feature>
<feature type="transmembrane region" description="Helical" evidence="6">
    <location>
        <begin position="276"/>
        <end position="297"/>
    </location>
</feature>
<dbReference type="EMBL" id="FUYE01000003">
    <property type="protein sequence ID" value="SKA84480.1"/>
    <property type="molecule type" value="Genomic_DNA"/>
</dbReference>
<accession>A0A1T4X4A8</accession>
<feature type="transmembrane region" description="Helical" evidence="6">
    <location>
        <begin position="309"/>
        <end position="326"/>
    </location>
</feature>
<reference evidence="8" key="1">
    <citation type="submission" date="2017-02" db="EMBL/GenBank/DDBJ databases">
        <authorList>
            <person name="Varghese N."/>
            <person name="Submissions S."/>
        </authorList>
    </citation>
    <scope>NUCLEOTIDE SEQUENCE [LARGE SCALE GENOMIC DNA]</scope>
    <source>
        <strain evidence="8">ATCC 700200</strain>
    </source>
</reference>
<feature type="transmembrane region" description="Helical" evidence="6">
    <location>
        <begin position="155"/>
        <end position="176"/>
    </location>
</feature>
<dbReference type="OrthoDB" id="9772725at2"/>
<comment type="subcellular location">
    <subcellularLocation>
        <location evidence="1">Membrane</location>
        <topology evidence="1">Multi-pass membrane protein</topology>
    </subcellularLocation>
</comment>
<dbReference type="STRING" id="48467.SAMN02745166_01021"/>
<keyword evidence="5 6" id="KW-0472">Membrane</keyword>
<dbReference type="GO" id="GO:0016020">
    <property type="term" value="C:membrane"/>
    <property type="evidence" value="ECO:0007669"/>
    <property type="project" value="UniProtKB-SubCell"/>
</dbReference>
<dbReference type="PROSITE" id="PS01022">
    <property type="entry name" value="PTR2_1"/>
    <property type="match status" value="1"/>
</dbReference>
<feature type="transmembrane region" description="Helical" evidence="6">
    <location>
        <begin position="93"/>
        <end position="109"/>
    </location>
</feature>
<dbReference type="Gene3D" id="1.20.1250.20">
    <property type="entry name" value="MFS general substrate transporter like domains"/>
    <property type="match status" value="2"/>
</dbReference>
<evidence type="ECO:0000256" key="6">
    <source>
        <dbReference type="SAM" id="Phobius"/>
    </source>
</evidence>
<dbReference type="PANTHER" id="PTHR11654">
    <property type="entry name" value="OLIGOPEPTIDE TRANSPORTER-RELATED"/>
    <property type="match status" value="1"/>
</dbReference>
<dbReference type="CDD" id="cd17347">
    <property type="entry name" value="MFS_SLC15A1_2_like"/>
    <property type="match status" value="1"/>
</dbReference>
<evidence type="ECO:0000256" key="2">
    <source>
        <dbReference type="ARBA" id="ARBA00005982"/>
    </source>
</evidence>
<feature type="transmembrane region" description="Helical" evidence="6">
    <location>
        <begin position="338"/>
        <end position="362"/>
    </location>
</feature>
<evidence type="ECO:0000256" key="5">
    <source>
        <dbReference type="ARBA" id="ARBA00023136"/>
    </source>
</evidence>
<dbReference type="InterPro" id="IPR036259">
    <property type="entry name" value="MFS_trans_sf"/>
</dbReference>
<dbReference type="GO" id="GO:0006857">
    <property type="term" value="P:oligopeptide transport"/>
    <property type="evidence" value="ECO:0007669"/>
    <property type="project" value="InterPro"/>
</dbReference>
<keyword evidence="8" id="KW-1185">Reference proteome</keyword>
<evidence type="ECO:0000313" key="7">
    <source>
        <dbReference type="EMBL" id="SKA84480.1"/>
    </source>
</evidence>
<dbReference type="RefSeq" id="WP_078812560.1">
    <property type="nucleotide sequence ID" value="NZ_FUYE01000003.1"/>
</dbReference>
<dbReference type="InterPro" id="IPR018456">
    <property type="entry name" value="PTR2_symporter_CS"/>
</dbReference>
<keyword evidence="3 6" id="KW-0812">Transmembrane</keyword>
<keyword evidence="4 6" id="KW-1133">Transmembrane helix</keyword>
<gene>
    <name evidence="7" type="ORF">SAMN02745166_01021</name>
</gene>
<feature type="transmembrane region" description="Helical" evidence="6">
    <location>
        <begin position="235"/>
        <end position="256"/>
    </location>
</feature>
<evidence type="ECO:0000313" key="8">
    <source>
        <dbReference type="Proteomes" id="UP000190774"/>
    </source>
</evidence>
<dbReference type="AlphaFoldDB" id="A0A1T4X4A8"/>